<keyword evidence="1" id="KW-0472">Membrane</keyword>
<name>A0A1G8XQ59_9RHOB</name>
<dbReference type="RefSeq" id="WP_093156991.1">
    <property type="nucleotide sequence ID" value="NZ_FNEK01000027.1"/>
</dbReference>
<keyword evidence="1" id="KW-0812">Transmembrane</keyword>
<dbReference type="AlphaFoldDB" id="A0A1G8XQ59"/>
<feature type="transmembrane region" description="Helical" evidence="1">
    <location>
        <begin position="14"/>
        <end position="39"/>
    </location>
</feature>
<organism evidence="2 3">
    <name type="scientific">Aliiruegeria lutimaris</name>
    <dbReference type="NCBI Taxonomy" id="571298"/>
    <lineage>
        <taxon>Bacteria</taxon>
        <taxon>Pseudomonadati</taxon>
        <taxon>Pseudomonadota</taxon>
        <taxon>Alphaproteobacteria</taxon>
        <taxon>Rhodobacterales</taxon>
        <taxon>Roseobacteraceae</taxon>
        <taxon>Aliiruegeria</taxon>
    </lineage>
</organism>
<reference evidence="2 3" key="1">
    <citation type="submission" date="2016-10" db="EMBL/GenBank/DDBJ databases">
        <authorList>
            <person name="de Groot N.N."/>
        </authorList>
    </citation>
    <scope>NUCLEOTIDE SEQUENCE [LARGE SCALE GENOMIC DNA]</scope>
    <source>
        <strain evidence="2 3">DSM 25294</strain>
    </source>
</reference>
<proteinExistence type="predicted"/>
<sequence length="121" mass="13712">MISALRYFISKQPVVFGICVAASLFTLFFAVQFLAHFIWMQDPANRDQSLEGWMRPRYVAMSWHVPPDVVREALELGPPPKERGREPLTMADIAVAQGVSLEQLTARVALAAEAFRTRHDR</sequence>
<evidence type="ECO:0000313" key="3">
    <source>
        <dbReference type="Proteomes" id="UP000199382"/>
    </source>
</evidence>
<dbReference type="Proteomes" id="UP000199382">
    <property type="component" value="Unassembled WGS sequence"/>
</dbReference>
<dbReference type="STRING" id="571298.SAMN04488026_10275"/>
<protein>
    <submittedName>
        <fullName evidence="2">Uncharacterized protein</fullName>
    </submittedName>
</protein>
<evidence type="ECO:0000256" key="1">
    <source>
        <dbReference type="SAM" id="Phobius"/>
    </source>
</evidence>
<keyword evidence="1" id="KW-1133">Transmembrane helix</keyword>
<keyword evidence="3" id="KW-1185">Reference proteome</keyword>
<accession>A0A1G8XQ59</accession>
<dbReference type="OrthoDB" id="159440at2"/>
<gene>
    <name evidence="2" type="ORF">SAMN04488026_10275</name>
</gene>
<dbReference type="EMBL" id="FNEK01000027">
    <property type="protein sequence ID" value="SDJ92668.1"/>
    <property type="molecule type" value="Genomic_DNA"/>
</dbReference>
<evidence type="ECO:0000313" key="2">
    <source>
        <dbReference type="EMBL" id="SDJ92668.1"/>
    </source>
</evidence>